<name>A0A9J5WJ98_SOLCO</name>
<dbReference type="PANTHER" id="PTHR33116">
    <property type="entry name" value="REVERSE TRANSCRIPTASE ZINC-BINDING DOMAIN-CONTAINING PROTEIN-RELATED-RELATED"/>
    <property type="match status" value="1"/>
</dbReference>
<dbReference type="EMBL" id="JACXVP010000011">
    <property type="protein sequence ID" value="KAG5575937.1"/>
    <property type="molecule type" value="Genomic_DNA"/>
</dbReference>
<keyword evidence="2" id="KW-1185">Reference proteome</keyword>
<dbReference type="AlphaFoldDB" id="A0A9J5WJ98"/>
<reference evidence="1 2" key="1">
    <citation type="submission" date="2020-09" db="EMBL/GenBank/DDBJ databases">
        <title>De no assembly of potato wild relative species, Solanum commersonii.</title>
        <authorList>
            <person name="Cho K."/>
        </authorList>
    </citation>
    <scope>NUCLEOTIDE SEQUENCE [LARGE SCALE GENOMIC DNA]</scope>
    <source>
        <strain evidence="1">LZ3.2</strain>
        <tissue evidence="1">Leaf</tissue>
    </source>
</reference>
<proteinExistence type="predicted"/>
<gene>
    <name evidence="1" type="ORF">H5410_056071</name>
</gene>
<evidence type="ECO:0000313" key="2">
    <source>
        <dbReference type="Proteomes" id="UP000824120"/>
    </source>
</evidence>
<dbReference type="OrthoDB" id="913113at2759"/>
<protein>
    <submittedName>
        <fullName evidence="1">Uncharacterized protein</fullName>
    </submittedName>
</protein>
<dbReference type="PANTHER" id="PTHR33116:SF67">
    <property type="entry name" value="REVERSE TRANSCRIPTASE"/>
    <property type="match status" value="1"/>
</dbReference>
<evidence type="ECO:0000313" key="1">
    <source>
        <dbReference type="EMBL" id="KAG5575937.1"/>
    </source>
</evidence>
<organism evidence="1 2">
    <name type="scientific">Solanum commersonii</name>
    <name type="common">Commerson's wild potato</name>
    <name type="synonym">Commerson's nightshade</name>
    <dbReference type="NCBI Taxonomy" id="4109"/>
    <lineage>
        <taxon>Eukaryota</taxon>
        <taxon>Viridiplantae</taxon>
        <taxon>Streptophyta</taxon>
        <taxon>Embryophyta</taxon>
        <taxon>Tracheophyta</taxon>
        <taxon>Spermatophyta</taxon>
        <taxon>Magnoliopsida</taxon>
        <taxon>eudicotyledons</taxon>
        <taxon>Gunneridae</taxon>
        <taxon>Pentapetalae</taxon>
        <taxon>asterids</taxon>
        <taxon>lamiids</taxon>
        <taxon>Solanales</taxon>
        <taxon>Solanaceae</taxon>
        <taxon>Solanoideae</taxon>
        <taxon>Solaneae</taxon>
        <taxon>Solanum</taxon>
    </lineage>
</organism>
<dbReference type="Proteomes" id="UP000824120">
    <property type="component" value="Chromosome 11"/>
</dbReference>
<comment type="caution">
    <text evidence="1">The sequence shown here is derived from an EMBL/GenBank/DDBJ whole genome shotgun (WGS) entry which is preliminary data.</text>
</comment>
<sequence length="214" mass="25661">MQKKKKTPNCFAKFFWGNYAGVRGKHWVAWSEMCYPKKEGGIGFRTLFDTSSTLFAKLWSIFRTQKSLWSTFMWNKYCKTHHLILAYNRGTSQAWRNMVRVREDVEHEIWWQQKEGTTSFWMDNWTKQGALYYIEPQRVDEEVEVKEMILNGQWNIARLRQLLSHDMVDCILENISLTMNTDDQDKAWWMGNAQGEFTVESAFQLTRKKREEKE</sequence>
<accession>A0A9J5WJ98</accession>